<proteinExistence type="predicted"/>
<feature type="signal peptide" evidence="2">
    <location>
        <begin position="1"/>
        <end position="21"/>
    </location>
</feature>
<evidence type="ECO:0000259" key="3">
    <source>
        <dbReference type="Pfam" id="PF00188"/>
    </source>
</evidence>
<dbReference type="InterPro" id="IPR014044">
    <property type="entry name" value="CAP_dom"/>
</dbReference>
<dbReference type="Pfam" id="PF00188">
    <property type="entry name" value="CAP"/>
    <property type="match status" value="1"/>
</dbReference>
<evidence type="ECO:0000313" key="4">
    <source>
        <dbReference type="EMBL" id="GAO50950.1"/>
    </source>
</evidence>
<dbReference type="PANTHER" id="PTHR10334">
    <property type="entry name" value="CYSTEINE-RICH SECRETORY PROTEIN-RELATED"/>
    <property type="match status" value="1"/>
</dbReference>
<dbReference type="InterPro" id="IPR035940">
    <property type="entry name" value="CAP_sf"/>
</dbReference>
<reference evidence="4 5" key="1">
    <citation type="journal article" date="2011" name="J. Gen. Appl. Microbiol.">
        <title>Draft genome sequencing of the enigmatic yeast Saitoella complicata.</title>
        <authorList>
            <person name="Nishida H."/>
            <person name="Hamamoto M."/>
            <person name="Sugiyama J."/>
        </authorList>
    </citation>
    <scope>NUCLEOTIDE SEQUENCE [LARGE SCALE GENOMIC DNA]</scope>
    <source>
        <strain evidence="4 5">NRRL Y-17804</strain>
    </source>
</reference>
<feature type="chain" id="PRO_5002430595" description="SCP domain-containing protein" evidence="2">
    <location>
        <begin position="22"/>
        <end position="389"/>
    </location>
</feature>
<sequence>MKLLSITGVVAATLFVTTGLAAPVQETSTRAASVDFMATGMSITVPTNVSRLQLDVIFAHNYHRGIMALPPLPEVNATQDGYERKGGHDHQWPTHEHEGHEPWHDQNKTLGEKRMLWHDANNGDIAFGFLDIYTAVNTEEEYGHQDFEGEHVTMSNAVELLTQILDASTTEVGCATYLIKEPTEQRTQRKRHGAPAPVHSSTSSLRTNWLRALHCEEPLTWSETLASKASDWIDQMGIQATEYPNGTEVGTNFTELATTMRQEGVLYYYSATGNTTDPSYWYSRVEGIRRTYDYTQISRRVSYTNTRTMENNTAVKVVGHQLLKATFAQVICKGTTQVGCAVPNEGFFACAHDPVGLLVGEDPVTGVEPAHESAPNNTGYSSHGIEWHV</sequence>
<evidence type="ECO:0000256" key="1">
    <source>
        <dbReference type="SAM" id="MobiDB-lite"/>
    </source>
</evidence>
<feature type="region of interest" description="Disordered" evidence="1">
    <location>
        <begin position="183"/>
        <end position="202"/>
    </location>
</feature>
<accession>A0A0E9NNG2</accession>
<evidence type="ECO:0000313" key="5">
    <source>
        <dbReference type="Proteomes" id="UP000033140"/>
    </source>
</evidence>
<dbReference type="Proteomes" id="UP000033140">
    <property type="component" value="Unassembled WGS sequence"/>
</dbReference>
<dbReference type="SUPFAM" id="SSF55797">
    <property type="entry name" value="PR-1-like"/>
    <property type="match status" value="1"/>
</dbReference>
<name>A0A0E9NNG2_SAICN</name>
<protein>
    <recommendedName>
        <fullName evidence="3">SCP domain-containing protein</fullName>
    </recommendedName>
</protein>
<organism evidence="4 5">
    <name type="scientific">Saitoella complicata (strain BCRC 22490 / CBS 7301 / JCM 7358 / NBRC 10748 / NRRL Y-17804)</name>
    <dbReference type="NCBI Taxonomy" id="698492"/>
    <lineage>
        <taxon>Eukaryota</taxon>
        <taxon>Fungi</taxon>
        <taxon>Dikarya</taxon>
        <taxon>Ascomycota</taxon>
        <taxon>Taphrinomycotina</taxon>
        <taxon>Taphrinomycotina incertae sedis</taxon>
        <taxon>Saitoella</taxon>
    </lineage>
</organism>
<reference evidence="4 5" key="3">
    <citation type="journal article" date="2015" name="Genome Announc.">
        <title>Draft Genome Sequence of the Archiascomycetous Yeast Saitoella complicata.</title>
        <authorList>
            <person name="Yamauchi K."/>
            <person name="Kondo S."/>
            <person name="Hamamoto M."/>
            <person name="Takahashi Y."/>
            <person name="Ogura Y."/>
            <person name="Hayashi T."/>
            <person name="Nishida H."/>
        </authorList>
    </citation>
    <scope>NUCLEOTIDE SEQUENCE [LARGE SCALE GENOMIC DNA]</scope>
    <source>
        <strain evidence="4 5">NRRL Y-17804</strain>
    </source>
</reference>
<dbReference type="Gene3D" id="3.40.33.10">
    <property type="entry name" value="CAP"/>
    <property type="match status" value="1"/>
</dbReference>
<gene>
    <name evidence="4" type="ORF">G7K_5068-t1</name>
</gene>
<dbReference type="EMBL" id="BACD03000039">
    <property type="protein sequence ID" value="GAO50950.1"/>
    <property type="molecule type" value="Genomic_DNA"/>
</dbReference>
<keyword evidence="5" id="KW-1185">Reference proteome</keyword>
<dbReference type="AlphaFoldDB" id="A0A0E9NNG2"/>
<reference evidence="4 5" key="2">
    <citation type="journal article" date="2014" name="J. Gen. Appl. Microbiol.">
        <title>The early diverging ascomycetous budding yeast Saitoella complicata has three histone deacetylases belonging to the Clr6, Hos2, and Rpd3 lineages.</title>
        <authorList>
            <person name="Nishida H."/>
            <person name="Matsumoto T."/>
            <person name="Kondo S."/>
            <person name="Hamamoto M."/>
            <person name="Yoshikawa H."/>
        </authorList>
    </citation>
    <scope>NUCLEOTIDE SEQUENCE [LARGE SCALE GENOMIC DNA]</scope>
    <source>
        <strain evidence="4 5">NRRL Y-17804</strain>
    </source>
</reference>
<dbReference type="InterPro" id="IPR001283">
    <property type="entry name" value="CRISP-related"/>
</dbReference>
<feature type="region of interest" description="Disordered" evidence="1">
    <location>
        <begin position="368"/>
        <end position="389"/>
    </location>
</feature>
<feature type="region of interest" description="Disordered" evidence="1">
    <location>
        <begin position="82"/>
        <end position="102"/>
    </location>
</feature>
<comment type="caution">
    <text evidence="4">The sequence shown here is derived from an EMBL/GenBank/DDBJ whole genome shotgun (WGS) entry which is preliminary data.</text>
</comment>
<evidence type="ECO:0000256" key="2">
    <source>
        <dbReference type="SAM" id="SignalP"/>
    </source>
</evidence>
<feature type="domain" description="SCP" evidence="3">
    <location>
        <begin position="207"/>
        <end position="342"/>
    </location>
</feature>
<keyword evidence="2" id="KW-0732">Signal</keyword>